<dbReference type="KEGG" id="cbr:CBG_11728"/>
<accession>A8XDV4</accession>
<dbReference type="GO" id="GO:0170039">
    <property type="term" value="P:proteinogenic amino acid metabolic process"/>
    <property type="evidence" value="ECO:0007669"/>
    <property type="project" value="UniProtKB-ARBA"/>
</dbReference>
<sequence>MPICEFSSTSKMRKIDVHAHVLPKHIPDFQEKFGYPGFVRLDHKEDGTTHMMKDGKLFRVVEPNCFDTETRIADMDKANVNVQCLSTVPVMFSYWAKPEDTEIVARFVNDDLLAECQKHPDRLIPLGTLPMNDVQRAIQEVRRCYSLGMRGFEIGSHVGERSLDHKDFWPLYKVCEELSVVLFVHPWDMHMWDGRLQKYWMPWLVGMPSETAQAICSVLMGNILVLFPNIRFCFAHGGGSYPIIRGRVSHGWNVRPDLCAGDCQVAPNQLDGKLWTDSLVHDPAALELLINYLSPIFQDHIVLGTDYPFPLGELEVGKVVEEYKPFSAKDRQNLLWENAVKMLGLEENSLFAKDF</sequence>
<dbReference type="PANTHER" id="PTHR21240:SF27">
    <property type="entry name" value="2-AMINO-3-CARBOXYMUCONATE-6-SEMIALDEHYDE DECARBOXYLASE"/>
    <property type="match status" value="1"/>
</dbReference>
<evidence type="ECO:0000256" key="7">
    <source>
        <dbReference type="ARBA" id="ARBA00022793"/>
    </source>
</evidence>
<dbReference type="InParanoid" id="A8XDV4"/>
<dbReference type="EMBL" id="HE601289">
    <property type="protein sequence ID" value="CAP30849.1"/>
    <property type="molecule type" value="Genomic_DNA"/>
</dbReference>
<dbReference type="AlphaFoldDB" id="A8XDV4"/>
<evidence type="ECO:0000256" key="2">
    <source>
        <dbReference type="ARBA" id="ARBA00005871"/>
    </source>
</evidence>
<evidence type="ECO:0000256" key="6">
    <source>
        <dbReference type="ARBA" id="ARBA00022723"/>
    </source>
</evidence>
<dbReference type="GO" id="GO:0005737">
    <property type="term" value="C:cytoplasm"/>
    <property type="evidence" value="ECO:0000318"/>
    <property type="project" value="GO_Central"/>
</dbReference>
<dbReference type="OMA" id="RIESCIM"/>
<evidence type="ECO:0000256" key="5">
    <source>
        <dbReference type="ARBA" id="ARBA00021214"/>
    </source>
</evidence>
<keyword evidence="7 12" id="KW-0210">Decarboxylase</keyword>
<evidence type="ECO:0000313" key="16">
    <source>
        <dbReference type="WormBase" id="CBG11728"/>
    </source>
</evidence>
<dbReference type="eggNOG" id="KOG4245">
    <property type="taxonomic scope" value="Eukaryota"/>
</dbReference>
<feature type="domain" description="Amidohydrolase-related" evidence="13">
    <location>
        <begin position="15"/>
        <end position="345"/>
    </location>
</feature>
<evidence type="ECO:0000256" key="9">
    <source>
        <dbReference type="ARBA" id="ARBA00023239"/>
    </source>
</evidence>
<dbReference type="STRING" id="6238.A8XDV4"/>
<dbReference type="GO" id="GO:0016787">
    <property type="term" value="F:hydrolase activity"/>
    <property type="evidence" value="ECO:0007669"/>
    <property type="project" value="InterPro"/>
</dbReference>
<evidence type="ECO:0000256" key="4">
    <source>
        <dbReference type="ARBA" id="ARBA00012365"/>
    </source>
</evidence>
<dbReference type="EC" id="4.1.1.45" evidence="4 12"/>
<comment type="function">
    <text evidence="10">Converts alpha-amino-beta-carboxymuconate-epsilon-semialdehyde (ACMS) to alpha-aminomuconate semialdehyde (AMS). ACMS can be converted non-enzymatically to quinolate (QA), a key precursor of NAD, and a potent endogenous excitotoxin of neuronal cells which is implicated in the pathogenesis of various neurodegenerative disorders. In the presence of ACMSD, ACMS is converted to AMS, a benign catabolite. ACMSD ultimately controls the metabolic fate of tryptophan catabolism along the kynurenine pathway.</text>
</comment>
<dbReference type="InterPro" id="IPR006680">
    <property type="entry name" value="Amidohydro-rel"/>
</dbReference>
<evidence type="ECO:0000256" key="3">
    <source>
        <dbReference type="ARBA" id="ARBA00011245"/>
    </source>
</evidence>
<evidence type="ECO:0000256" key="11">
    <source>
        <dbReference type="ARBA" id="ARBA00031120"/>
    </source>
</evidence>
<dbReference type="HOGENOM" id="CLU_039329_1_2_1"/>
<dbReference type="RefSeq" id="XP_002640980.1">
    <property type="nucleotide sequence ID" value="XM_002640934.1"/>
</dbReference>
<keyword evidence="9 12" id="KW-0456">Lyase</keyword>
<evidence type="ECO:0000313" key="14">
    <source>
        <dbReference type="EMBL" id="CAP30849.1"/>
    </source>
</evidence>
<organism evidence="14 15">
    <name type="scientific">Caenorhabditis briggsae</name>
    <dbReference type="NCBI Taxonomy" id="6238"/>
    <lineage>
        <taxon>Eukaryota</taxon>
        <taxon>Metazoa</taxon>
        <taxon>Ecdysozoa</taxon>
        <taxon>Nematoda</taxon>
        <taxon>Chromadorea</taxon>
        <taxon>Rhabditida</taxon>
        <taxon>Rhabditina</taxon>
        <taxon>Rhabditomorpha</taxon>
        <taxon>Rhabditoidea</taxon>
        <taxon>Rhabditidae</taxon>
        <taxon>Peloderinae</taxon>
        <taxon>Caenorhabditis</taxon>
    </lineage>
</organism>
<dbReference type="InterPro" id="IPR032466">
    <property type="entry name" value="Metal_Hydrolase"/>
</dbReference>
<dbReference type="GO" id="GO:1901606">
    <property type="term" value="P:alpha-amino acid catabolic process"/>
    <property type="evidence" value="ECO:0007669"/>
    <property type="project" value="UniProtKB-ARBA"/>
</dbReference>
<evidence type="ECO:0000259" key="13">
    <source>
        <dbReference type="Pfam" id="PF04909"/>
    </source>
</evidence>
<keyword evidence="15" id="KW-1185">Reference proteome</keyword>
<keyword evidence="6" id="KW-0479">Metal-binding</keyword>
<evidence type="ECO:0000256" key="12">
    <source>
        <dbReference type="RuleBase" id="RU366045"/>
    </source>
</evidence>
<comment type="catalytic activity">
    <reaction evidence="12">
        <text>2-amino-3-carboxymuconate 6-semialdehyde + H(+) = 2-aminomuconate 6-semialdehyde + CO2</text>
        <dbReference type="Rhea" id="RHEA:16557"/>
        <dbReference type="ChEBI" id="CHEBI:15378"/>
        <dbReference type="ChEBI" id="CHEBI:16526"/>
        <dbReference type="ChEBI" id="CHEBI:77634"/>
        <dbReference type="ChEBI" id="CHEBI:77803"/>
        <dbReference type="EC" id="4.1.1.45"/>
    </reaction>
</comment>
<dbReference type="GO" id="GO:0170033">
    <property type="term" value="P:L-amino acid metabolic process"/>
    <property type="evidence" value="ECO:0007669"/>
    <property type="project" value="UniProtKB-ARBA"/>
</dbReference>
<comment type="pathway">
    <text evidence="1 12">Secondary metabolite metabolism; quinolate metabolism.</text>
</comment>
<dbReference type="GO" id="GO:0019748">
    <property type="term" value="P:secondary metabolic process"/>
    <property type="evidence" value="ECO:0000318"/>
    <property type="project" value="GO_Central"/>
</dbReference>
<dbReference type="Proteomes" id="UP000008549">
    <property type="component" value="Unassembled WGS sequence"/>
</dbReference>
<dbReference type="WormBase" id="CBG11728">
    <property type="protein sequence ID" value="CBP42918"/>
    <property type="gene ID" value="WBGene00032806"/>
    <property type="gene designation" value="Cbr-acsd-1"/>
</dbReference>
<dbReference type="GO" id="GO:1904985">
    <property type="term" value="P:negative regulation of quinolinate biosynthetic process"/>
    <property type="evidence" value="ECO:0007669"/>
    <property type="project" value="UniProtKB-UniRule"/>
</dbReference>
<keyword evidence="8" id="KW-0862">Zinc</keyword>
<reference evidence="14 15" key="1">
    <citation type="journal article" date="2003" name="PLoS Biol.">
        <title>The genome sequence of Caenorhabditis briggsae: a platform for comparative genomics.</title>
        <authorList>
            <person name="Stein L.D."/>
            <person name="Bao Z."/>
            <person name="Blasiar D."/>
            <person name="Blumenthal T."/>
            <person name="Brent M.R."/>
            <person name="Chen N."/>
            <person name="Chinwalla A."/>
            <person name="Clarke L."/>
            <person name="Clee C."/>
            <person name="Coghlan A."/>
            <person name="Coulson A."/>
            <person name="D'Eustachio P."/>
            <person name="Fitch D.H."/>
            <person name="Fulton L.A."/>
            <person name="Fulton R.E."/>
            <person name="Griffiths-Jones S."/>
            <person name="Harris T.W."/>
            <person name="Hillier L.W."/>
            <person name="Kamath R."/>
            <person name="Kuwabara P.E."/>
            <person name="Mardis E.R."/>
            <person name="Marra M.A."/>
            <person name="Miner T.L."/>
            <person name="Minx P."/>
            <person name="Mullikin J.C."/>
            <person name="Plumb R.W."/>
            <person name="Rogers J."/>
            <person name="Schein J.E."/>
            <person name="Sohrmann M."/>
            <person name="Spieth J."/>
            <person name="Stajich J.E."/>
            <person name="Wei C."/>
            <person name="Willey D."/>
            <person name="Wilson R.K."/>
            <person name="Durbin R."/>
            <person name="Waterston R.H."/>
        </authorList>
    </citation>
    <scope>NUCLEOTIDE SEQUENCE [LARGE SCALE GENOMIC DNA]</scope>
    <source>
        <strain evidence="14 15">AF16</strain>
    </source>
</reference>
<comment type="subunit">
    <text evidence="3 12">Monomer.</text>
</comment>
<evidence type="ECO:0000313" key="15">
    <source>
        <dbReference type="Proteomes" id="UP000008549"/>
    </source>
</evidence>
<dbReference type="PANTHER" id="PTHR21240">
    <property type="entry name" value="2-AMINO-3-CARBOXYLMUCONATE-6-SEMIALDEHYDE DECARBOXYLASE"/>
    <property type="match status" value="1"/>
</dbReference>
<comment type="similarity">
    <text evidence="2">Belongs to the metallo-dependent hydrolases superfamily. ACMSD family.</text>
</comment>
<dbReference type="GO" id="GO:0046872">
    <property type="term" value="F:metal ion binding"/>
    <property type="evidence" value="ECO:0007669"/>
    <property type="project" value="UniProtKB-KW"/>
</dbReference>
<dbReference type="GO" id="GO:0001760">
    <property type="term" value="F:aminocarboxymuconate-semialdehyde decarboxylase activity"/>
    <property type="evidence" value="ECO:0007669"/>
    <property type="project" value="UniProtKB-UniRule"/>
</dbReference>
<dbReference type="GO" id="GO:0005829">
    <property type="term" value="C:cytosol"/>
    <property type="evidence" value="ECO:0000318"/>
    <property type="project" value="GO_Central"/>
</dbReference>
<evidence type="ECO:0000256" key="10">
    <source>
        <dbReference type="ARBA" id="ARBA00025318"/>
    </source>
</evidence>
<dbReference type="UniPathway" id="UPA00270"/>
<gene>
    <name evidence="16" type="primary">acsd-1</name>
    <name evidence="14 16" type="ORF">CBG11728</name>
    <name evidence="14" type="ORF">CBG_11728</name>
</gene>
<dbReference type="InterPro" id="IPR032465">
    <property type="entry name" value="ACMSD"/>
</dbReference>
<dbReference type="Pfam" id="PF04909">
    <property type="entry name" value="Amidohydro_2"/>
    <property type="match status" value="1"/>
</dbReference>
<protein>
    <recommendedName>
        <fullName evidence="5 12">2-amino-3-carboxymuconate-6-semialdehyde decarboxylase</fullName>
        <ecNumber evidence="4 12">4.1.1.45</ecNumber>
    </recommendedName>
    <alternativeName>
        <fullName evidence="11 12">Picolinate carboxylase</fullName>
    </alternativeName>
</protein>
<proteinExistence type="inferred from homology"/>
<dbReference type="CTD" id="8582974"/>
<dbReference type="Gene3D" id="3.20.20.140">
    <property type="entry name" value="Metal-dependent hydrolases"/>
    <property type="match status" value="1"/>
</dbReference>
<evidence type="ECO:0000256" key="8">
    <source>
        <dbReference type="ARBA" id="ARBA00022833"/>
    </source>
</evidence>
<dbReference type="FunCoup" id="A8XDV4">
    <property type="interactions" value="114"/>
</dbReference>
<dbReference type="FunFam" id="3.20.20.140:FF:000029">
    <property type="entry name" value="2-amino-3-carboxymuconate-6-semialdehyde decarboxylase"/>
    <property type="match status" value="1"/>
</dbReference>
<evidence type="ECO:0000256" key="1">
    <source>
        <dbReference type="ARBA" id="ARBA00005079"/>
    </source>
</evidence>
<name>A8XDV4_CAEBR</name>
<dbReference type="SUPFAM" id="SSF51556">
    <property type="entry name" value="Metallo-dependent hydrolases"/>
    <property type="match status" value="1"/>
</dbReference>
<dbReference type="GeneID" id="8582974"/>
<reference evidence="14 15" key="2">
    <citation type="journal article" date="2011" name="PLoS Genet.">
        <title>Caenorhabditis briggsae recombinant inbred line genotypes reveal inter-strain incompatibility and the evolution of recombination.</title>
        <authorList>
            <person name="Ross J.A."/>
            <person name="Koboldt D.C."/>
            <person name="Staisch J.E."/>
            <person name="Chamberlin H.M."/>
            <person name="Gupta B.P."/>
            <person name="Miller R.D."/>
            <person name="Baird S.E."/>
            <person name="Haag E.S."/>
        </authorList>
    </citation>
    <scope>NUCLEOTIDE SEQUENCE [LARGE SCALE GENOMIC DNA]</scope>
    <source>
        <strain evidence="14 15">AF16</strain>
    </source>
</reference>